<protein>
    <submittedName>
        <fullName evidence="1">Dehydrogenase-like protein</fullName>
    </submittedName>
</protein>
<dbReference type="KEGG" id="pmh:P9215_14781"/>
<name>A8G660_PROM2</name>
<dbReference type="EMBL" id="CP000825">
    <property type="protein sequence ID" value="ABV51091.1"/>
    <property type="molecule type" value="Genomic_DNA"/>
</dbReference>
<dbReference type="InterPro" id="IPR036291">
    <property type="entry name" value="NAD(P)-bd_dom_sf"/>
</dbReference>
<sequence>MNILFYGYGNHAKRIKKYLDEYLTIPKSYCFIKKSIENINKVDSFNDISEAIKKFKEFSCVFIASPNEYHLEHFKDCINFKIPYIYVEKPAIGIEEFLQKNSLNKSIKFLQIGYHYNYSPAIKKLKNIIEANSFGSLIRLDIFFGKGIAFKGNFLEGWRAQKHSQISETLGSHLLNIAIYLLGRENIKYNKSIIKKSVENNFHDTYHFSGFTKDSIMFSLTASWGSPLNQSIKAYFSNLIWSYDMKNISKKYPRDCFDEYGLFKAPPETFENCEDPGINTSISSFIDKVLSGKDYIFELNNSGFTYELLSRN</sequence>
<dbReference type="Proteomes" id="UP000002014">
    <property type="component" value="Chromosome"/>
</dbReference>
<dbReference type="HOGENOM" id="CLU_890986_0_0_3"/>
<dbReference type="PANTHER" id="PTHR43377:SF1">
    <property type="entry name" value="BILIVERDIN REDUCTASE A"/>
    <property type="match status" value="1"/>
</dbReference>
<dbReference type="SUPFAM" id="SSF55347">
    <property type="entry name" value="Glyceraldehyde-3-phosphate dehydrogenase-like, C-terminal domain"/>
    <property type="match status" value="1"/>
</dbReference>
<dbReference type="SUPFAM" id="SSF51735">
    <property type="entry name" value="NAD(P)-binding Rossmann-fold domains"/>
    <property type="match status" value="1"/>
</dbReference>
<dbReference type="Gene3D" id="3.40.50.720">
    <property type="entry name" value="NAD(P)-binding Rossmann-like Domain"/>
    <property type="match status" value="1"/>
</dbReference>
<dbReference type="PANTHER" id="PTHR43377">
    <property type="entry name" value="BILIVERDIN REDUCTASE A"/>
    <property type="match status" value="1"/>
</dbReference>
<dbReference type="AlphaFoldDB" id="A8G660"/>
<dbReference type="Gene3D" id="3.30.360.10">
    <property type="entry name" value="Dihydrodipicolinate Reductase, domain 2"/>
    <property type="match status" value="1"/>
</dbReference>
<organism evidence="1 2">
    <name type="scientific">Prochlorococcus marinus (strain MIT 9215)</name>
    <dbReference type="NCBI Taxonomy" id="93060"/>
    <lineage>
        <taxon>Bacteria</taxon>
        <taxon>Bacillati</taxon>
        <taxon>Cyanobacteriota</taxon>
        <taxon>Cyanophyceae</taxon>
        <taxon>Synechococcales</taxon>
        <taxon>Prochlorococcaceae</taxon>
        <taxon>Prochlorococcus</taxon>
    </lineage>
</organism>
<reference evidence="1 2" key="1">
    <citation type="journal article" date="2007" name="PLoS Genet.">
        <title>Patterns and implications of gene gain and loss in the evolution of Prochlorococcus.</title>
        <authorList>
            <person name="Kettler G.C."/>
            <person name="Martiny A.C."/>
            <person name="Huang K."/>
            <person name="Zucker J."/>
            <person name="Coleman M.L."/>
            <person name="Rodrigue S."/>
            <person name="Chen F."/>
            <person name="Lapidus A."/>
            <person name="Ferriera S."/>
            <person name="Johnson J."/>
            <person name="Steglich C."/>
            <person name="Church G.M."/>
            <person name="Richardson P."/>
            <person name="Chisholm S.W."/>
        </authorList>
    </citation>
    <scope>NUCLEOTIDE SEQUENCE [LARGE SCALE GENOMIC DNA]</scope>
    <source>
        <strain evidence="1 2">MIT 9215</strain>
    </source>
</reference>
<accession>A8G660</accession>
<gene>
    <name evidence="1" type="ordered locus">P9215_14781</name>
</gene>
<dbReference type="eggNOG" id="ENOG5032241">
    <property type="taxonomic scope" value="Bacteria"/>
</dbReference>
<proteinExistence type="predicted"/>
<evidence type="ECO:0000313" key="1">
    <source>
        <dbReference type="EMBL" id="ABV51091.1"/>
    </source>
</evidence>
<dbReference type="OrthoDB" id="9781031at2"/>
<evidence type="ECO:0000313" key="2">
    <source>
        <dbReference type="Proteomes" id="UP000002014"/>
    </source>
</evidence>
<dbReference type="RefSeq" id="WP_012008139.1">
    <property type="nucleotide sequence ID" value="NC_009840.1"/>
</dbReference>
<dbReference type="STRING" id="93060.P9215_14781"/>
<dbReference type="InterPro" id="IPR051450">
    <property type="entry name" value="Gfo/Idh/MocA_Oxidoreductases"/>
</dbReference>